<sequence length="82" mass="9581">MNFDPEEDPRTPEQKKAYEKEQDARRRANAEKQQYARFKGVLGDDAPKNLGAFRRMKRQNTVKFQEMQSEYRSLAQRISGGG</sequence>
<comment type="caution">
    <text evidence="2">The sequence shown here is derived from an EMBL/GenBank/DDBJ whole genome shotgun (WGS) entry which is preliminary data.</text>
</comment>
<protein>
    <submittedName>
        <fullName evidence="2">Uncharacterized protein</fullName>
    </submittedName>
</protein>
<dbReference type="EMBL" id="JBHTKK010000013">
    <property type="protein sequence ID" value="MFD1066680.1"/>
    <property type="molecule type" value="Genomic_DNA"/>
</dbReference>
<reference evidence="3" key="1">
    <citation type="journal article" date="2019" name="Int. J. Syst. Evol. Microbiol.">
        <title>The Global Catalogue of Microorganisms (GCM) 10K type strain sequencing project: providing services to taxonomists for standard genome sequencing and annotation.</title>
        <authorList>
            <consortium name="The Broad Institute Genomics Platform"/>
            <consortium name="The Broad Institute Genome Sequencing Center for Infectious Disease"/>
            <person name="Wu L."/>
            <person name="Ma J."/>
        </authorList>
    </citation>
    <scope>NUCLEOTIDE SEQUENCE [LARGE SCALE GENOMIC DNA]</scope>
    <source>
        <strain evidence="3">CCUG 56608</strain>
    </source>
</reference>
<gene>
    <name evidence="2" type="ORF">ACFQ19_11650</name>
</gene>
<keyword evidence="3" id="KW-1185">Reference proteome</keyword>
<organism evidence="2 3">
    <name type="scientific">Oceanobacillus locisalsi</name>
    <dbReference type="NCBI Taxonomy" id="546107"/>
    <lineage>
        <taxon>Bacteria</taxon>
        <taxon>Bacillati</taxon>
        <taxon>Bacillota</taxon>
        <taxon>Bacilli</taxon>
        <taxon>Bacillales</taxon>
        <taxon>Bacillaceae</taxon>
        <taxon>Oceanobacillus</taxon>
    </lineage>
</organism>
<feature type="compositionally biased region" description="Basic and acidic residues" evidence="1">
    <location>
        <begin position="8"/>
        <end position="30"/>
    </location>
</feature>
<evidence type="ECO:0000313" key="2">
    <source>
        <dbReference type="EMBL" id="MFD1066680.1"/>
    </source>
</evidence>
<evidence type="ECO:0000313" key="3">
    <source>
        <dbReference type="Proteomes" id="UP001597041"/>
    </source>
</evidence>
<dbReference type="RefSeq" id="WP_379592257.1">
    <property type="nucleotide sequence ID" value="NZ_JBHTKK010000013.1"/>
</dbReference>
<evidence type="ECO:0000256" key="1">
    <source>
        <dbReference type="SAM" id="MobiDB-lite"/>
    </source>
</evidence>
<proteinExistence type="predicted"/>
<accession>A0ABW3NJE7</accession>
<name>A0ABW3NJE7_9BACI</name>
<dbReference type="Proteomes" id="UP001597041">
    <property type="component" value="Unassembled WGS sequence"/>
</dbReference>
<feature type="region of interest" description="Disordered" evidence="1">
    <location>
        <begin position="1"/>
        <end position="34"/>
    </location>
</feature>